<proteinExistence type="predicted"/>
<organism evidence="6 7">
    <name type="scientific">Sphaerotilus hippei</name>
    <dbReference type="NCBI Taxonomy" id="744406"/>
    <lineage>
        <taxon>Bacteria</taxon>
        <taxon>Pseudomonadati</taxon>
        <taxon>Pseudomonadota</taxon>
        <taxon>Betaproteobacteria</taxon>
        <taxon>Burkholderiales</taxon>
        <taxon>Sphaerotilaceae</taxon>
        <taxon>Sphaerotilus</taxon>
    </lineage>
</organism>
<feature type="transmembrane region" description="Helical" evidence="5">
    <location>
        <begin position="12"/>
        <end position="30"/>
    </location>
</feature>
<dbReference type="InterPro" id="IPR038665">
    <property type="entry name" value="Voltage-dep_anion_channel_sf"/>
</dbReference>
<comment type="caution">
    <text evidence="6">The sequence shown here is derived from an EMBL/GenBank/DDBJ whole genome shotgun (WGS) entry which is preliminary data.</text>
</comment>
<feature type="transmembrane region" description="Helical" evidence="5">
    <location>
        <begin position="85"/>
        <end position="109"/>
    </location>
</feature>
<dbReference type="RefSeq" id="WP_110400710.1">
    <property type="nucleotide sequence ID" value="NZ_QJJS01000008.1"/>
</dbReference>
<evidence type="ECO:0000256" key="3">
    <source>
        <dbReference type="ARBA" id="ARBA00022989"/>
    </source>
</evidence>
<dbReference type="EMBL" id="QJJS01000008">
    <property type="protein sequence ID" value="PXW95748.1"/>
    <property type="molecule type" value="Genomic_DNA"/>
</dbReference>
<feature type="transmembrane region" description="Helical" evidence="5">
    <location>
        <begin position="42"/>
        <end position="64"/>
    </location>
</feature>
<name>A0A318GZI2_9BURK</name>
<sequence length="350" mass="36792">MAPAAPPLQFLSPAWFSIVLGFAGLSLAWHRAMPLMGEAAEALALACGGVALLVFVALAAASVLRLQRHPGAWRDDRAHPVRHAFIAAIPVALILLATVSTALFGSTFVPPEARRSGVSPGWLQQVTGAVWGLGALSLIGVCVWVMRRWWLGNRAGGLQWQVLTPVLFIPVVGHVLVPLAGVPLGHAQWSAAQFGIGLLLWPVVLTLLLVRLATQGLWPERLMPSTMILVAPPAVIGVSAPLLGAPELLGWTSWGIALFMLLWVGGLLRRMTGQAFTIGHWAVSFPLAALAALTLSLARPGDLMAVLGPLLLAFTSVVFVGLTLGTVRGLRQGTLLAPEPIATLLPVGPG</sequence>
<comment type="subcellular location">
    <subcellularLocation>
        <location evidence="1">Membrane</location>
        <topology evidence="1">Multi-pass membrane protein</topology>
    </subcellularLocation>
</comment>
<feature type="transmembrane region" description="Helical" evidence="5">
    <location>
        <begin position="303"/>
        <end position="324"/>
    </location>
</feature>
<dbReference type="AlphaFoldDB" id="A0A318GZI2"/>
<evidence type="ECO:0000256" key="1">
    <source>
        <dbReference type="ARBA" id="ARBA00004141"/>
    </source>
</evidence>
<dbReference type="GO" id="GO:0005886">
    <property type="term" value="C:plasma membrane"/>
    <property type="evidence" value="ECO:0007669"/>
    <property type="project" value="TreeGrafter"/>
</dbReference>
<feature type="transmembrane region" description="Helical" evidence="5">
    <location>
        <begin position="129"/>
        <end position="146"/>
    </location>
</feature>
<dbReference type="OrthoDB" id="309023at2"/>
<dbReference type="Pfam" id="PF03595">
    <property type="entry name" value="SLAC1"/>
    <property type="match status" value="1"/>
</dbReference>
<keyword evidence="7" id="KW-1185">Reference proteome</keyword>
<gene>
    <name evidence="6" type="ORF">C7444_1086</name>
</gene>
<evidence type="ECO:0000256" key="5">
    <source>
        <dbReference type="SAM" id="Phobius"/>
    </source>
</evidence>
<evidence type="ECO:0000256" key="4">
    <source>
        <dbReference type="ARBA" id="ARBA00023136"/>
    </source>
</evidence>
<dbReference type="GO" id="GO:0046583">
    <property type="term" value="F:monoatomic cation efflux transmembrane transporter activity"/>
    <property type="evidence" value="ECO:0007669"/>
    <property type="project" value="TreeGrafter"/>
</dbReference>
<feature type="transmembrane region" description="Helical" evidence="5">
    <location>
        <begin position="222"/>
        <end position="242"/>
    </location>
</feature>
<feature type="transmembrane region" description="Helical" evidence="5">
    <location>
        <begin position="189"/>
        <end position="210"/>
    </location>
</feature>
<evidence type="ECO:0000313" key="7">
    <source>
        <dbReference type="Proteomes" id="UP000247811"/>
    </source>
</evidence>
<keyword evidence="4 5" id="KW-0472">Membrane</keyword>
<feature type="transmembrane region" description="Helical" evidence="5">
    <location>
        <begin position="275"/>
        <end position="297"/>
    </location>
</feature>
<dbReference type="Proteomes" id="UP000247811">
    <property type="component" value="Unassembled WGS sequence"/>
</dbReference>
<dbReference type="InterPro" id="IPR004695">
    <property type="entry name" value="SLAC1/Mae1/Ssu1/TehA"/>
</dbReference>
<dbReference type="Gene3D" id="1.50.10.150">
    <property type="entry name" value="Voltage-dependent anion channel"/>
    <property type="match status" value="1"/>
</dbReference>
<evidence type="ECO:0000313" key="6">
    <source>
        <dbReference type="EMBL" id="PXW95748.1"/>
    </source>
</evidence>
<protein>
    <submittedName>
        <fullName evidence="6">Tellurite resistance protein</fullName>
    </submittedName>
</protein>
<dbReference type="PANTHER" id="PTHR37955">
    <property type="entry name" value="TELLURITE RESISTANCE PROTEIN TEHA"/>
    <property type="match status" value="1"/>
</dbReference>
<keyword evidence="3 5" id="KW-1133">Transmembrane helix</keyword>
<evidence type="ECO:0000256" key="2">
    <source>
        <dbReference type="ARBA" id="ARBA00022692"/>
    </source>
</evidence>
<feature type="transmembrane region" description="Helical" evidence="5">
    <location>
        <begin position="248"/>
        <end position="268"/>
    </location>
</feature>
<dbReference type="PANTHER" id="PTHR37955:SF1">
    <property type="entry name" value="DEP DOMAIN-CONTAINING PROTEIN"/>
    <property type="match status" value="1"/>
</dbReference>
<reference evidence="6 7" key="1">
    <citation type="submission" date="2018-05" db="EMBL/GenBank/DDBJ databases">
        <title>Genomic Encyclopedia of Type Strains, Phase IV (KMG-IV): sequencing the most valuable type-strain genomes for metagenomic binning, comparative biology and taxonomic classification.</title>
        <authorList>
            <person name="Goeker M."/>
        </authorList>
    </citation>
    <scope>NUCLEOTIDE SEQUENCE [LARGE SCALE GENOMIC DNA]</scope>
    <source>
        <strain evidence="6 7">DSM 566</strain>
    </source>
</reference>
<feature type="transmembrane region" description="Helical" evidence="5">
    <location>
        <begin position="158"/>
        <end position="177"/>
    </location>
</feature>
<dbReference type="InterPro" id="IPR052951">
    <property type="entry name" value="Tellurite_res_ion_channel"/>
</dbReference>
<accession>A0A318GZI2</accession>
<keyword evidence="2 5" id="KW-0812">Transmembrane</keyword>